<dbReference type="GO" id="GO:0016747">
    <property type="term" value="F:acyltransferase activity, transferring groups other than amino-acyl groups"/>
    <property type="evidence" value="ECO:0007669"/>
    <property type="project" value="InterPro"/>
</dbReference>
<dbReference type="EnsemblMetazoa" id="AAEL024823-RA">
    <property type="protein sequence ID" value="AAEL024823-PA"/>
    <property type="gene ID" value="AAEL024823"/>
</dbReference>
<dbReference type="InParanoid" id="A0A6I8U615"/>
<dbReference type="Pfam" id="PF01757">
    <property type="entry name" value="Acyl_transf_3"/>
    <property type="match status" value="1"/>
</dbReference>
<dbReference type="PANTHER" id="PTHR11161">
    <property type="entry name" value="O-ACYLTRANSFERASE"/>
    <property type="match status" value="1"/>
</dbReference>
<sequence length="475" mass="54327">MVFIGICIAIFGLTVYASFNRKSSKSNGSTEINLVNSFAIQRSWRNFWYLPTSKTHQDFQYIEGVRVLTCLTIVFMHTRYEPLMLPTSHPDKLKLSLLGKLGNVMTPTTVQIFFTMSGLLMAVNFFSEAKKQPVTWQFLRNKVVNRLIRFLPVYVLWILFTGSVYGILSSGPMAYHTLKAHSLPCRNLWWANLVFVNNLPIQDNFCMIHAWYLGADMQMFLASLGLLTLMWRFPKAVPKLLLAGAIGSAVIMICVSYKHALDPVFRLGLDDVLIGLLLFKWLRFLYMPGYTNLWSYLSGIIAGYAYVTLSNGGYDFRDTKTYKFVRALSTSLVVAVPLISLAFFDVTYDLRPSLWVALMTTITRCYVPLFVAVRFVEKIARPVNSTRKLLSKPAFCYLGKLCYIVYIIHYSIIKMLFSRDDPNAMVDNVKLWERFFIATVSSIGVAFLIYLLVEQPLGAFLRAKLIRINKTKKIQ</sequence>
<evidence type="ECO:0000313" key="2">
    <source>
        <dbReference type="EnsemblMetazoa" id="AAEL024823-PA"/>
    </source>
</evidence>
<evidence type="ECO:0000259" key="1">
    <source>
        <dbReference type="Pfam" id="PF01757"/>
    </source>
</evidence>
<protein>
    <recommendedName>
        <fullName evidence="1">Acyltransferase 3 domain-containing protein</fullName>
    </recommendedName>
</protein>
<name>A0A6I8U615_AEDAE</name>
<dbReference type="Proteomes" id="UP000008820">
    <property type="component" value="Chromosome 2"/>
</dbReference>
<organism evidence="2 3">
    <name type="scientific">Aedes aegypti</name>
    <name type="common">Yellowfever mosquito</name>
    <name type="synonym">Culex aegypti</name>
    <dbReference type="NCBI Taxonomy" id="7159"/>
    <lineage>
        <taxon>Eukaryota</taxon>
        <taxon>Metazoa</taxon>
        <taxon>Ecdysozoa</taxon>
        <taxon>Arthropoda</taxon>
        <taxon>Hexapoda</taxon>
        <taxon>Insecta</taxon>
        <taxon>Pterygota</taxon>
        <taxon>Neoptera</taxon>
        <taxon>Endopterygota</taxon>
        <taxon>Diptera</taxon>
        <taxon>Nematocera</taxon>
        <taxon>Culicoidea</taxon>
        <taxon>Culicidae</taxon>
        <taxon>Culicinae</taxon>
        <taxon>Aedini</taxon>
        <taxon>Aedes</taxon>
        <taxon>Stegomyia</taxon>
    </lineage>
</organism>
<proteinExistence type="predicted"/>
<accession>A0A6I8U615</accession>
<keyword evidence="3" id="KW-1185">Reference proteome</keyword>
<dbReference type="InterPro" id="IPR002656">
    <property type="entry name" value="Acyl_transf_3_dom"/>
</dbReference>
<gene>
    <name evidence="2" type="primary">5565288</name>
</gene>
<dbReference type="InterPro" id="IPR052728">
    <property type="entry name" value="O2_lipid_transport_reg"/>
</dbReference>
<feature type="domain" description="Acyltransferase 3" evidence="1">
    <location>
        <begin position="60"/>
        <end position="450"/>
    </location>
</feature>
<dbReference type="AlphaFoldDB" id="A0A6I8U615"/>
<dbReference type="PANTHER" id="PTHR11161:SF22">
    <property type="entry name" value="ACYLTRANSFERASE 3 DOMAIN-CONTAINING PROTEIN-RELATED"/>
    <property type="match status" value="1"/>
</dbReference>
<dbReference type="OrthoDB" id="10265389at2759"/>
<evidence type="ECO:0000313" key="3">
    <source>
        <dbReference type="Proteomes" id="UP000008820"/>
    </source>
</evidence>
<reference evidence="2 3" key="1">
    <citation type="submission" date="2017-06" db="EMBL/GenBank/DDBJ databases">
        <title>Aedes aegypti genome working group (AGWG) sequencing and assembly.</title>
        <authorList>
            <consortium name="Aedes aegypti Genome Working Group (AGWG)"/>
            <person name="Matthews B.J."/>
        </authorList>
    </citation>
    <scope>NUCLEOTIDE SEQUENCE [LARGE SCALE GENOMIC DNA]</scope>
    <source>
        <strain evidence="2 3">LVP_AGWG</strain>
    </source>
</reference>
<reference evidence="2" key="2">
    <citation type="submission" date="2020-05" db="UniProtKB">
        <authorList>
            <consortium name="EnsemblMetazoa"/>
        </authorList>
    </citation>
    <scope>IDENTIFICATION</scope>
    <source>
        <strain evidence="2">LVP_AGWG</strain>
    </source>
</reference>